<dbReference type="SUPFAM" id="SSF56112">
    <property type="entry name" value="Protein kinase-like (PK-like)"/>
    <property type="match status" value="1"/>
</dbReference>
<feature type="compositionally biased region" description="Basic and acidic residues" evidence="10">
    <location>
        <begin position="433"/>
        <end position="449"/>
    </location>
</feature>
<evidence type="ECO:0000256" key="2">
    <source>
        <dbReference type="ARBA" id="ARBA00012411"/>
    </source>
</evidence>
<comment type="catalytic activity">
    <reaction evidence="8">
        <text>L-seryl-[protein] + ATP = O-phospho-L-seryl-[protein] + ADP + H(+)</text>
        <dbReference type="Rhea" id="RHEA:17989"/>
        <dbReference type="Rhea" id="RHEA-COMP:9863"/>
        <dbReference type="Rhea" id="RHEA-COMP:11604"/>
        <dbReference type="ChEBI" id="CHEBI:15378"/>
        <dbReference type="ChEBI" id="CHEBI:29999"/>
        <dbReference type="ChEBI" id="CHEBI:30616"/>
        <dbReference type="ChEBI" id="CHEBI:83421"/>
        <dbReference type="ChEBI" id="CHEBI:456216"/>
        <dbReference type="EC" id="2.7.11.24"/>
    </reaction>
    <physiologicalReaction direction="left-to-right" evidence="8">
        <dbReference type="Rhea" id="RHEA:17990"/>
    </physiologicalReaction>
</comment>
<feature type="compositionally biased region" description="Low complexity" evidence="10">
    <location>
        <begin position="21"/>
        <end position="34"/>
    </location>
</feature>
<comment type="caution">
    <text evidence="12">The sequence shown here is derived from an EMBL/GenBank/DDBJ whole genome shotgun (WGS) entry which is preliminary data.</text>
</comment>
<evidence type="ECO:0000256" key="10">
    <source>
        <dbReference type="SAM" id="MobiDB-lite"/>
    </source>
</evidence>
<feature type="binding site" evidence="9">
    <location>
        <position position="731"/>
    </location>
    <ligand>
        <name>ATP</name>
        <dbReference type="ChEBI" id="CHEBI:30616"/>
    </ligand>
</feature>
<evidence type="ECO:0000256" key="4">
    <source>
        <dbReference type="ARBA" id="ARBA00022741"/>
    </source>
</evidence>
<feature type="compositionally biased region" description="Basic and acidic residues" evidence="10">
    <location>
        <begin position="1"/>
        <end position="11"/>
    </location>
</feature>
<evidence type="ECO:0000256" key="9">
    <source>
        <dbReference type="PROSITE-ProRule" id="PRU10141"/>
    </source>
</evidence>
<name>A0A420NV11_FUSOX</name>
<evidence type="ECO:0000256" key="7">
    <source>
        <dbReference type="ARBA" id="ARBA00047919"/>
    </source>
</evidence>
<dbReference type="VEuPathDB" id="FungiDB:HZS61_008032"/>
<feature type="region of interest" description="Disordered" evidence="10">
    <location>
        <begin position="474"/>
        <end position="512"/>
    </location>
</feature>
<dbReference type="InterPro" id="IPR017441">
    <property type="entry name" value="Protein_kinase_ATP_BS"/>
</dbReference>
<feature type="compositionally biased region" description="Basic and acidic residues" evidence="10">
    <location>
        <begin position="608"/>
        <end position="622"/>
    </location>
</feature>
<dbReference type="GO" id="GO:0004707">
    <property type="term" value="F:MAP kinase activity"/>
    <property type="evidence" value="ECO:0007669"/>
    <property type="project" value="UniProtKB-EC"/>
</dbReference>
<keyword evidence="4 9" id="KW-0547">Nucleotide-binding</keyword>
<dbReference type="VEuPathDB" id="FungiDB:FOIG_03241"/>
<evidence type="ECO:0000313" key="12">
    <source>
        <dbReference type="EMBL" id="RKK84102.1"/>
    </source>
</evidence>
<evidence type="ECO:0000256" key="6">
    <source>
        <dbReference type="ARBA" id="ARBA00022840"/>
    </source>
</evidence>
<dbReference type="PANTHER" id="PTHR48016">
    <property type="entry name" value="MAP KINASE KINASE KINASE SSK2-RELATED-RELATED"/>
    <property type="match status" value="1"/>
</dbReference>
<feature type="compositionally biased region" description="Low complexity" evidence="10">
    <location>
        <begin position="319"/>
        <end position="335"/>
    </location>
</feature>
<feature type="region of interest" description="Disordered" evidence="10">
    <location>
        <begin position="132"/>
        <end position="196"/>
    </location>
</feature>
<dbReference type="VEuPathDB" id="FungiDB:FOXG_17716"/>
<sequence length="1000" mass="109019">MDNPNSRDRLHTNKTLRSRGISNTSNHTSSSSASSSAISIPLEAASQSPLDTAWIWLAKNRFPRDWQETFKALNIHGTQSLEPEAGRGRGNSNQQVYPKLARECTDSGTCWGQPREREEGQLMGQLIQSIVTGRSAESTKSSSSHGRNKSSSGGHGNNLPSAGTDPDPSLDRPGSSWGPGPEDRNDHQSHQRSKTISPVRTYVLATMDYWHYRMCDITEAETAADIRQAVCLHLGLGDYENSLLYLTEVGRFDHADPLDDQKLVTTKQIRGDPVGTLKFFVTPPAVPPATSGLTANPNVPASLGYLEPGLDGSKHNPRQRSSTSPPTSRSNTSTDNKIDEKALSQEATSYGVEMERKEREYLAMRKQAAAKGGPFKSVGPGITSNRVVDFDQPRSSLSPQRPPPAPPANDDSDDDFDDGLFAIRLANRSKGKASAEKQQGHDAVDHDKQPSLTMNTSRAEKGLSVSFTSPQFMPSAVTLNPNDDGVGLSRKPPATPRSDSRASSEKDSKLSRRKPFIEKDVWANCPPTDALINNLADFFPNLYLDQRVLEEGEGGEILPSPIAEAEETSGGAPKATPERAQGVPAAGPPTDGLPAVTPSRPPSLYNENDTHGSDESTLKAPERPTPVAQRSLGRSSGLDRMISIREVVRGAHEGNTRMASTSQSRGQASGNIVQFRPDRRGSMITPQNPQDTLPKRQTTFRWFKGQLIGKGTYGRVYLGMNATTGQFLAVKEVDINPKAAGGDKQKMEELVAGLDHEIDTMQHLDHVNIVQYLGCERTETSISIFLEYISGGSIGSCLHKHGKFEESIVASLTRQTLSGLAYLHQEGILHRDLKADNILLDVDGTCKISGFGISKKTDNIYGNDKTNNMRGSVFWMAPEVIRSQCEGYSAKVDIWSLGCVVVEMFAGQRPWAKEEAVGAIYKIANGETPPIAEDIQGTLGPLAVAFMMDCFQVDPFDRPTADVLLLQHPFCELEPNFNFHETSLYAKIKPMQKEGAKPPQ</sequence>
<dbReference type="GO" id="GO:0000196">
    <property type="term" value="P:cell integrity MAPK cascade"/>
    <property type="evidence" value="ECO:0007669"/>
    <property type="project" value="UniProtKB-ARBA"/>
</dbReference>
<proteinExistence type="inferred from homology"/>
<feature type="region of interest" description="Disordered" evidence="10">
    <location>
        <begin position="1"/>
        <end position="34"/>
    </location>
</feature>
<dbReference type="InterPro" id="IPR000719">
    <property type="entry name" value="Prot_kinase_dom"/>
</dbReference>
<keyword evidence="3" id="KW-0808">Transferase</keyword>
<dbReference type="EC" id="2.7.11.24" evidence="2"/>
<dbReference type="Pfam" id="PF00069">
    <property type="entry name" value="Pkinase"/>
    <property type="match status" value="1"/>
</dbReference>
<dbReference type="FunFam" id="3.30.200.20:FF:000387">
    <property type="entry name" value="Serine/threonine-protein kinase STE11"/>
    <property type="match status" value="1"/>
</dbReference>
<dbReference type="FunFam" id="1.10.510.10:FF:000182">
    <property type="entry name" value="MAP kinase kinase kinase mkh1"/>
    <property type="match status" value="1"/>
</dbReference>
<feature type="region of interest" description="Disordered" evidence="10">
    <location>
        <begin position="289"/>
        <end position="352"/>
    </location>
</feature>
<dbReference type="SMART" id="SM00220">
    <property type="entry name" value="S_TKc"/>
    <property type="match status" value="1"/>
</dbReference>
<comment type="catalytic activity">
    <reaction evidence="7">
        <text>L-threonyl-[protein] + ATP = O-phospho-L-threonyl-[protein] + ADP + H(+)</text>
        <dbReference type="Rhea" id="RHEA:46608"/>
        <dbReference type="Rhea" id="RHEA-COMP:11060"/>
        <dbReference type="Rhea" id="RHEA-COMP:11605"/>
        <dbReference type="ChEBI" id="CHEBI:15378"/>
        <dbReference type="ChEBI" id="CHEBI:30013"/>
        <dbReference type="ChEBI" id="CHEBI:30616"/>
        <dbReference type="ChEBI" id="CHEBI:61977"/>
        <dbReference type="ChEBI" id="CHEBI:456216"/>
        <dbReference type="EC" id="2.7.11.24"/>
    </reaction>
    <physiologicalReaction direction="left-to-right" evidence="7">
        <dbReference type="Rhea" id="RHEA:46609"/>
    </physiologicalReaction>
</comment>
<keyword evidence="5" id="KW-0418">Kinase</keyword>
<feature type="region of interest" description="Disordered" evidence="10">
    <location>
        <begin position="565"/>
        <end position="636"/>
    </location>
</feature>
<protein>
    <recommendedName>
        <fullName evidence="2">mitogen-activated protein kinase</fullName>
        <ecNumber evidence="2">2.7.11.24</ecNumber>
    </recommendedName>
</protein>
<feature type="compositionally biased region" description="Basic and acidic residues" evidence="10">
    <location>
        <begin position="498"/>
        <end position="512"/>
    </location>
</feature>
<comment type="similarity">
    <text evidence="1">Belongs to the protein kinase superfamily. STE Ser/Thr protein kinase family. MAP kinase kinase kinase subfamily.</text>
</comment>
<dbReference type="VEuPathDB" id="FungiDB:FOC1_g10014121"/>
<dbReference type="PROSITE" id="PS00107">
    <property type="entry name" value="PROTEIN_KINASE_ATP"/>
    <property type="match status" value="1"/>
</dbReference>
<dbReference type="GO" id="GO:0005524">
    <property type="term" value="F:ATP binding"/>
    <property type="evidence" value="ECO:0007669"/>
    <property type="project" value="UniProtKB-UniRule"/>
</dbReference>
<evidence type="ECO:0000256" key="1">
    <source>
        <dbReference type="ARBA" id="ARBA00006529"/>
    </source>
</evidence>
<feature type="region of interest" description="Disordered" evidence="10">
    <location>
        <begin position="369"/>
        <end position="452"/>
    </location>
</feature>
<accession>A0A420NV11</accession>
<dbReference type="PROSITE" id="PS00108">
    <property type="entry name" value="PROTEIN_KINASE_ST"/>
    <property type="match status" value="1"/>
</dbReference>
<dbReference type="VEuPathDB" id="FungiDB:FOMG_00010"/>
<dbReference type="InterPro" id="IPR011009">
    <property type="entry name" value="Kinase-like_dom_sf"/>
</dbReference>
<dbReference type="VEuPathDB" id="FungiDB:FOZG_18238"/>
<dbReference type="PANTHER" id="PTHR48016:SF48">
    <property type="entry name" value="SERINE_THREONINE-PROTEIN KINASE BCK1_SLK1_SSP31"/>
    <property type="match status" value="1"/>
</dbReference>
<feature type="compositionally biased region" description="Low complexity" evidence="10">
    <location>
        <begin position="138"/>
        <end position="152"/>
    </location>
</feature>
<dbReference type="EMBL" id="MRCY01000533">
    <property type="protein sequence ID" value="RKK84102.1"/>
    <property type="molecule type" value="Genomic_DNA"/>
</dbReference>
<dbReference type="Gene3D" id="1.10.510.10">
    <property type="entry name" value="Transferase(Phosphotransferase) domain 1"/>
    <property type="match status" value="1"/>
</dbReference>
<evidence type="ECO:0000256" key="3">
    <source>
        <dbReference type="ARBA" id="ARBA00022679"/>
    </source>
</evidence>
<dbReference type="PROSITE" id="PS50011">
    <property type="entry name" value="PROTEIN_KINASE_DOM"/>
    <property type="match status" value="1"/>
</dbReference>
<dbReference type="InterPro" id="IPR008271">
    <property type="entry name" value="Ser/Thr_kinase_AS"/>
</dbReference>
<dbReference type="Proteomes" id="UP000285860">
    <property type="component" value="Unassembled WGS sequence"/>
</dbReference>
<evidence type="ECO:0000256" key="5">
    <source>
        <dbReference type="ARBA" id="ARBA00022777"/>
    </source>
</evidence>
<dbReference type="AlphaFoldDB" id="A0A420NV11"/>
<organism evidence="12 13">
    <name type="scientific">Fusarium oxysporum</name>
    <name type="common">Fusarium vascular wilt</name>
    <dbReference type="NCBI Taxonomy" id="5507"/>
    <lineage>
        <taxon>Eukaryota</taxon>
        <taxon>Fungi</taxon>
        <taxon>Dikarya</taxon>
        <taxon>Ascomycota</taxon>
        <taxon>Pezizomycotina</taxon>
        <taxon>Sordariomycetes</taxon>
        <taxon>Hypocreomycetidae</taxon>
        <taxon>Hypocreales</taxon>
        <taxon>Nectriaceae</taxon>
        <taxon>Fusarium</taxon>
        <taxon>Fusarium oxysporum species complex</taxon>
    </lineage>
</organism>
<reference evidence="12 13" key="1">
    <citation type="journal article" date="2018" name="Sci. Rep.">
        <title>Characterisation of pathogen-specific regions and novel effector candidates in Fusarium oxysporum f. sp. cepae.</title>
        <authorList>
            <person name="Armitage A.D."/>
            <person name="Taylor A."/>
            <person name="Sobczyk M.K."/>
            <person name="Baxter L."/>
            <person name="Greenfield B.P."/>
            <person name="Bates H.J."/>
            <person name="Wilson F."/>
            <person name="Jackson A.C."/>
            <person name="Ott S."/>
            <person name="Harrison R.J."/>
            <person name="Clarkson J.P."/>
        </authorList>
    </citation>
    <scope>NUCLEOTIDE SEQUENCE [LARGE SCALE GENOMIC DNA]</scope>
    <source>
        <strain evidence="12 13">Fo_A28</strain>
    </source>
</reference>
<dbReference type="InterPro" id="IPR050538">
    <property type="entry name" value="MAP_kinase_kinase_kinase"/>
</dbReference>
<feature type="domain" description="Protein kinase" evidence="11">
    <location>
        <begin position="702"/>
        <end position="971"/>
    </location>
</feature>
<keyword evidence="6 9" id="KW-0067">ATP-binding</keyword>
<gene>
    <name evidence="12" type="ORF">BFJ68_g17390</name>
</gene>
<evidence type="ECO:0000259" key="11">
    <source>
        <dbReference type="PROSITE" id="PS50011"/>
    </source>
</evidence>
<evidence type="ECO:0000256" key="8">
    <source>
        <dbReference type="ARBA" id="ARBA00048130"/>
    </source>
</evidence>
<dbReference type="VEuPathDB" id="FungiDB:FOC4_g10013030"/>
<dbReference type="GO" id="GO:0004709">
    <property type="term" value="F:MAP kinase kinase kinase activity"/>
    <property type="evidence" value="ECO:0007669"/>
    <property type="project" value="UniProtKB-ARBA"/>
</dbReference>
<evidence type="ECO:0000313" key="13">
    <source>
        <dbReference type="Proteomes" id="UP000285860"/>
    </source>
</evidence>